<dbReference type="SUPFAM" id="SSF48452">
    <property type="entry name" value="TPR-like"/>
    <property type="match status" value="1"/>
</dbReference>
<dbReference type="GO" id="GO:0016740">
    <property type="term" value="F:transferase activity"/>
    <property type="evidence" value="ECO:0007669"/>
    <property type="project" value="UniProtKB-KW"/>
</dbReference>
<dbReference type="InterPro" id="IPR029044">
    <property type="entry name" value="Nucleotide-diphossugar_trans"/>
</dbReference>
<dbReference type="Gene3D" id="1.25.40.10">
    <property type="entry name" value="Tetratricopeptide repeat domain"/>
    <property type="match status" value="1"/>
</dbReference>
<dbReference type="Gene3D" id="3.90.550.10">
    <property type="entry name" value="Spore Coat Polysaccharide Biosynthesis Protein SpsA, Chain A"/>
    <property type="match status" value="1"/>
</dbReference>
<dbReference type="SMART" id="SM00028">
    <property type="entry name" value="TPR"/>
    <property type="match status" value="2"/>
</dbReference>
<organism evidence="3">
    <name type="scientific">Cyanothece sp. (strain PCC 7425 / ATCC 29141)</name>
    <dbReference type="NCBI Taxonomy" id="395961"/>
    <lineage>
        <taxon>Bacteria</taxon>
        <taxon>Bacillati</taxon>
        <taxon>Cyanobacteriota</taxon>
        <taxon>Cyanophyceae</taxon>
        <taxon>Gomontiellales</taxon>
        <taxon>Cyanothecaceae</taxon>
        <taxon>Cyanothece</taxon>
    </lineage>
</organism>
<keyword evidence="1" id="KW-0802">TPR repeat</keyword>
<dbReference type="CAZy" id="GT2">
    <property type="family name" value="Glycosyltransferase Family 2"/>
</dbReference>
<dbReference type="Pfam" id="PF00535">
    <property type="entry name" value="Glycos_transf_2"/>
    <property type="match status" value="1"/>
</dbReference>
<dbReference type="OrthoDB" id="9785185at2"/>
<dbReference type="InterPro" id="IPR001173">
    <property type="entry name" value="Glyco_trans_2-like"/>
</dbReference>
<dbReference type="InterPro" id="IPR019734">
    <property type="entry name" value="TPR_rpt"/>
</dbReference>
<keyword evidence="3" id="KW-0808">Transferase</keyword>
<dbReference type="CDD" id="cd02511">
    <property type="entry name" value="Beta4Glucosyltransferase"/>
    <property type="match status" value="1"/>
</dbReference>
<protein>
    <submittedName>
        <fullName evidence="3">Glycosyl transferase family 2</fullName>
    </submittedName>
</protein>
<dbReference type="STRING" id="395961.Cyan7425_0939"/>
<dbReference type="SUPFAM" id="SSF53448">
    <property type="entry name" value="Nucleotide-diphospho-sugar transferases"/>
    <property type="match status" value="1"/>
</dbReference>
<dbReference type="HOGENOM" id="CLU_023736_3_1_3"/>
<dbReference type="KEGG" id="cyn:Cyan7425_0939"/>
<dbReference type="InterPro" id="IPR011990">
    <property type="entry name" value="TPR-like_helical_dom_sf"/>
</dbReference>
<dbReference type="AlphaFoldDB" id="B8HX22"/>
<dbReference type="PANTHER" id="PTHR43630:SF2">
    <property type="entry name" value="GLYCOSYLTRANSFERASE"/>
    <property type="match status" value="1"/>
</dbReference>
<gene>
    <name evidence="3" type="ordered locus">Cyan7425_0939</name>
</gene>
<reference evidence="3" key="1">
    <citation type="submission" date="2009-01" db="EMBL/GenBank/DDBJ databases">
        <title>Complete sequence of chromosome Cyanothece sp. PCC 7425.</title>
        <authorList>
            <consortium name="US DOE Joint Genome Institute"/>
            <person name="Lucas S."/>
            <person name="Copeland A."/>
            <person name="Lapidus A."/>
            <person name="Glavina del Rio T."/>
            <person name="Dalin E."/>
            <person name="Tice H."/>
            <person name="Bruce D."/>
            <person name="Goodwin L."/>
            <person name="Pitluck S."/>
            <person name="Sims D."/>
            <person name="Meineke L."/>
            <person name="Brettin T."/>
            <person name="Detter J.C."/>
            <person name="Han C."/>
            <person name="Larimer F."/>
            <person name="Land M."/>
            <person name="Hauser L."/>
            <person name="Kyrpides N."/>
            <person name="Ovchinnikova G."/>
            <person name="Liberton M."/>
            <person name="Stoeckel J."/>
            <person name="Banerjee A."/>
            <person name="Singh A."/>
            <person name="Page L."/>
            <person name="Sato H."/>
            <person name="Zhao L."/>
            <person name="Sherman L."/>
            <person name="Pakrasi H."/>
            <person name="Richardson P."/>
        </authorList>
    </citation>
    <scope>NUCLEOTIDE SEQUENCE</scope>
    <source>
        <strain evidence="3">PCC 7425</strain>
    </source>
</reference>
<evidence type="ECO:0000259" key="2">
    <source>
        <dbReference type="Pfam" id="PF00535"/>
    </source>
</evidence>
<sequence>MNADAAHGRRPLLSLCMIVKNESANLPRCLSSARSHVDEMIVVDTGSEDDTVEVARQYGARVSFFDWCDDFAAARNAALDQARGEWILVLDGDEELSLTIDLRQLLQDSVGVLSYLTLFVNVYDGDRSKSVGVVRRLFRNLPGVRYIGRFHEQVIYPGEERGLGTNISTELIKILHYGYAPEVWTDKLANRNIPILESLRTQGEASLMVLTCLADMYTAVGEQEKSQDCYQAAYDRLLPYLLAGECPPETILLRFLLQKLTWQALEAEDYETARLCLQNGLHWLPDYPPLSYLAGLNLFYLGFPRGAIAYFEECLSLYRENRYTRAESFETAYMTSHPAFSLGYSWMKLKEWQKAAEAFKLCLSFDPNYGPALERLAEISPHLNTQASEET</sequence>
<evidence type="ECO:0000256" key="1">
    <source>
        <dbReference type="PROSITE-ProRule" id="PRU00339"/>
    </source>
</evidence>
<accession>B8HX22</accession>
<proteinExistence type="predicted"/>
<name>B8HX22_CYAP4</name>
<evidence type="ECO:0000313" key="3">
    <source>
        <dbReference type="EMBL" id="ACL43325.1"/>
    </source>
</evidence>
<dbReference type="EMBL" id="CP001344">
    <property type="protein sequence ID" value="ACL43325.1"/>
    <property type="molecule type" value="Genomic_DNA"/>
</dbReference>
<dbReference type="PANTHER" id="PTHR43630">
    <property type="entry name" value="POLY-BETA-1,6-N-ACETYL-D-GLUCOSAMINE SYNTHASE"/>
    <property type="match status" value="1"/>
</dbReference>
<feature type="domain" description="Glycosyltransferase 2-like" evidence="2">
    <location>
        <begin position="14"/>
        <end position="105"/>
    </location>
</feature>
<dbReference type="eggNOG" id="COG0463">
    <property type="taxonomic scope" value="Bacteria"/>
</dbReference>
<feature type="repeat" description="TPR" evidence="1">
    <location>
        <begin position="336"/>
        <end position="369"/>
    </location>
</feature>
<dbReference type="PROSITE" id="PS50005">
    <property type="entry name" value="TPR"/>
    <property type="match status" value="1"/>
</dbReference>